<dbReference type="PANTHER" id="PTHR30244:SF9">
    <property type="entry name" value="PROTEIN RV3402C"/>
    <property type="match status" value="1"/>
</dbReference>
<dbReference type="GO" id="GO:0030170">
    <property type="term" value="F:pyridoxal phosphate binding"/>
    <property type="evidence" value="ECO:0007669"/>
    <property type="project" value="TreeGrafter"/>
</dbReference>
<dbReference type="KEGG" id="spap:H3Z74_18660"/>
<proteinExistence type="inferred from homology"/>
<dbReference type="EMBL" id="CP061038">
    <property type="protein sequence ID" value="QNQ08735.1"/>
    <property type="molecule type" value="Genomic_DNA"/>
</dbReference>
<dbReference type="InterPro" id="IPR000653">
    <property type="entry name" value="DegT/StrS_aminotransferase"/>
</dbReference>
<keyword evidence="1 3" id="KW-0663">Pyridoxal phosphate</keyword>
<dbReference type="SUPFAM" id="SSF53383">
    <property type="entry name" value="PLP-dependent transferases"/>
    <property type="match status" value="1"/>
</dbReference>
<sequence length="831" mass="87275">MRHFPLIAPNPPRLTEQLDALRRVEASGVFSNNGPEVRAFEAEITDSLFGGRGASLAVANATLGLMVAIKHAAMEAGRPDGLALMPSLTFAATGQAALWSGLTPLICDVDPDEWSACPEAEERLLHHYGDRIGVITPYATFGNAIDLDRYAWLQRRFGVGVVIDAASSLGTRDGAGDGFGHDAPFAVVYSMHATKTFAVAEGGLIHSGDAQLIDRLRTMINFGFEGGRSATLPGINAKLPEVIAVLARAKLGEIEAVCEARTAVEAAYRGTLSDFTLQAVSGRRRAMQFMPVLLPDALVSRRDRIAADLQAAGIGVGRYFSPHLAEQPLFQTSALIEPTPVADRVAARMLSLPITDAMSPDDARHIATTFTAICAAEAARVPAEPKHRAIAATLIVGGGPAGTALLTAASKKGRLADLARAGLVMVERDDAIGGGRLGRYAINSDSTAQTFLTAVKDNPHPELAAIVAHPAARAVERYADALGVPLVEAGPLLRATGDRLADIVVANGGSVLTGHDVLGSQRTADGLWNTRIRRRADGIEFDQLSHQIVIATGGHQPLDRLVRQSVAGVPLVDHAGGKLLQSDEVLSLGGFTKVADLLAGKRNPRIAVIGGSTSALTSIALLLKGSPALPFGAGGITLLHRRPLRPFYPSIDAAHAEGFTDFGPEDICPVSGFVYRLAGFRLEARELVLRMLGVDGRAPDPRIALHRIAGADDRIARAHLDRADLVVAALGYRPHALPISDQHGDPIALSAQHGGAMVDAHCRVIDAQGTPVPGVYGIGLAAGFVPWGALGGEASFSGQANGLWLWQNDVGQMIVDQILGDAGAGRERAVA</sequence>
<dbReference type="AlphaFoldDB" id="A0A7H0LGD2"/>
<evidence type="ECO:0000313" key="4">
    <source>
        <dbReference type="EMBL" id="QNQ08735.1"/>
    </source>
</evidence>
<keyword evidence="5" id="KW-1185">Reference proteome</keyword>
<dbReference type="Gene3D" id="3.50.50.60">
    <property type="entry name" value="FAD/NAD(P)-binding domain"/>
    <property type="match status" value="1"/>
</dbReference>
<name>A0A7H0LGD2_9SPHN</name>
<evidence type="ECO:0000256" key="3">
    <source>
        <dbReference type="RuleBase" id="RU004508"/>
    </source>
</evidence>
<dbReference type="Pfam" id="PF01041">
    <property type="entry name" value="DegT_DnrJ_EryC1"/>
    <property type="match status" value="1"/>
</dbReference>
<reference evidence="4 5" key="1">
    <citation type="submission" date="2020-09" db="EMBL/GenBank/DDBJ databases">
        <title>Sphingomonas sp., a new species isolated from pork steak.</title>
        <authorList>
            <person name="Heidler von Heilborn D."/>
        </authorList>
    </citation>
    <scope>NUCLEOTIDE SEQUENCE [LARGE SCALE GENOMIC DNA]</scope>
    <source>
        <strain evidence="5">S8-3T</strain>
    </source>
</reference>
<dbReference type="RefSeq" id="WP_187761062.1">
    <property type="nucleotide sequence ID" value="NZ_CP061038.1"/>
</dbReference>
<protein>
    <submittedName>
        <fullName evidence="4">DegT/DnrJ/EryC1/StrS family aminotransferase</fullName>
    </submittedName>
</protein>
<evidence type="ECO:0000256" key="1">
    <source>
        <dbReference type="ARBA" id="ARBA00022898"/>
    </source>
</evidence>
<dbReference type="Gene3D" id="3.40.640.10">
    <property type="entry name" value="Type I PLP-dependent aspartate aminotransferase-like (Major domain)"/>
    <property type="match status" value="1"/>
</dbReference>
<gene>
    <name evidence="4" type="ORF">H3Z74_18660</name>
</gene>
<dbReference type="SUPFAM" id="SSF51905">
    <property type="entry name" value="FAD/NAD(P)-binding domain"/>
    <property type="match status" value="1"/>
</dbReference>
<dbReference type="PRINTS" id="PR00368">
    <property type="entry name" value="FADPNR"/>
</dbReference>
<dbReference type="InterPro" id="IPR015421">
    <property type="entry name" value="PyrdxlP-dep_Trfase_major"/>
</dbReference>
<keyword evidence="4" id="KW-0808">Transferase</keyword>
<comment type="similarity">
    <text evidence="2 3">Belongs to the DegT/DnrJ/EryC1 family.</text>
</comment>
<evidence type="ECO:0000313" key="5">
    <source>
        <dbReference type="Proteomes" id="UP000516148"/>
    </source>
</evidence>
<dbReference type="GO" id="GO:0008483">
    <property type="term" value="F:transaminase activity"/>
    <property type="evidence" value="ECO:0007669"/>
    <property type="project" value="UniProtKB-KW"/>
</dbReference>
<dbReference type="GO" id="GO:0000271">
    <property type="term" value="P:polysaccharide biosynthetic process"/>
    <property type="evidence" value="ECO:0007669"/>
    <property type="project" value="TreeGrafter"/>
</dbReference>
<dbReference type="InterPro" id="IPR036188">
    <property type="entry name" value="FAD/NAD-bd_sf"/>
</dbReference>
<keyword evidence="4" id="KW-0032">Aminotransferase</keyword>
<accession>A0A7H0LGD2</accession>
<dbReference type="PANTHER" id="PTHR30244">
    <property type="entry name" value="TRANSAMINASE"/>
    <property type="match status" value="1"/>
</dbReference>
<dbReference type="Proteomes" id="UP000516148">
    <property type="component" value="Chromosome"/>
</dbReference>
<dbReference type="InterPro" id="IPR015424">
    <property type="entry name" value="PyrdxlP-dep_Trfase"/>
</dbReference>
<organism evidence="4 5">
    <name type="scientific">Sphingomonas alpina</name>
    <dbReference type="NCBI Taxonomy" id="653931"/>
    <lineage>
        <taxon>Bacteria</taxon>
        <taxon>Pseudomonadati</taxon>
        <taxon>Pseudomonadota</taxon>
        <taxon>Alphaproteobacteria</taxon>
        <taxon>Sphingomonadales</taxon>
        <taxon>Sphingomonadaceae</taxon>
        <taxon>Sphingomonas</taxon>
    </lineage>
</organism>
<evidence type="ECO:0000256" key="2">
    <source>
        <dbReference type="ARBA" id="ARBA00037999"/>
    </source>
</evidence>